<dbReference type="RefSeq" id="WP_159750523.1">
    <property type="nucleotide sequence ID" value="NZ_CASZNZ010000036.1"/>
</dbReference>
<keyword evidence="7 8" id="KW-0464">Manganese</keyword>
<dbReference type="InterPro" id="IPR003810">
    <property type="entry name" value="Mntp/YtaF"/>
</dbReference>
<name>A0A7X3SIB0_9FIRM</name>
<evidence type="ECO:0000256" key="1">
    <source>
        <dbReference type="ARBA" id="ARBA00022448"/>
    </source>
</evidence>
<dbReference type="PANTHER" id="PTHR35529:SF1">
    <property type="entry name" value="MANGANESE EFFLUX PUMP MNTP-RELATED"/>
    <property type="match status" value="1"/>
</dbReference>
<dbReference type="GO" id="GO:0005384">
    <property type="term" value="F:manganese ion transmembrane transporter activity"/>
    <property type="evidence" value="ECO:0007669"/>
    <property type="project" value="UniProtKB-UniRule"/>
</dbReference>
<keyword evidence="10" id="KW-1185">Reference proteome</keyword>
<keyword evidence="6 8" id="KW-0472">Membrane</keyword>
<dbReference type="Proteomes" id="UP000460412">
    <property type="component" value="Unassembled WGS sequence"/>
</dbReference>
<feature type="transmembrane region" description="Helical" evidence="8">
    <location>
        <begin position="64"/>
        <end position="85"/>
    </location>
</feature>
<protein>
    <recommendedName>
        <fullName evidence="8">Putative manganese efflux pump MntP</fullName>
    </recommendedName>
</protein>
<evidence type="ECO:0000256" key="6">
    <source>
        <dbReference type="ARBA" id="ARBA00023136"/>
    </source>
</evidence>
<evidence type="ECO:0000256" key="5">
    <source>
        <dbReference type="ARBA" id="ARBA00023065"/>
    </source>
</evidence>
<organism evidence="9 10">
    <name type="scientific">Sporofaciens musculi</name>
    <dbReference type="NCBI Taxonomy" id="2681861"/>
    <lineage>
        <taxon>Bacteria</taxon>
        <taxon>Bacillati</taxon>
        <taxon>Bacillota</taxon>
        <taxon>Clostridia</taxon>
        <taxon>Lachnospirales</taxon>
        <taxon>Lachnospiraceae</taxon>
        <taxon>Sporofaciens</taxon>
    </lineage>
</organism>
<proteinExistence type="inferred from homology"/>
<keyword evidence="4 8" id="KW-1133">Transmembrane helix</keyword>
<keyword evidence="2 8" id="KW-1003">Cell membrane</keyword>
<evidence type="ECO:0000256" key="2">
    <source>
        <dbReference type="ARBA" id="ARBA00022475"/>
    </source>
</evidence>
<evidence type="ECO:0000313" key="10">
    <source>
        <dbReference type="Proteomes" id="UP000460412"/>
    </source>
</evidence>
<evidence type="ECO:0000313" key="9">
    <source>
        <dbReference type="EMBL" id="MXP75219.1"/>
    </source>
</evidence>
<feature type="transmembrane region" description="Helical" evidence="8">
    <location>
        <begin position="106"/>
        <end position="126"/>
    </location>
</feature>
<keyword evidence="3 8" id="KW-0812">Transmembrane</keyword>
<dbReference type="Pfam" id="PF02659">
    <property type="entry name" value="Mntp"/>
    <property type="match status" value="1"/>
</dbReference>
<keyword evidence="1 8" id="KW-0813">Transport</keyword>
<dbReference type="InterPro" id="IPR022929">
    <property type="entry name" value="Put_MntP"/>
</dbReference>
<keyword evidence="5 8" id="KW-0406">Ion transport</keyword>
<dbReference type="GO" id="GO:0005886">
    <property type="term" value="C:plasma membrane"/>
    <property type="evidence" value="ECO:0007669"/>
    <property type="project" value="UniProtKB-SubCell"/>
</dbReference>
<feature type="transmembrane region" description="Helical" evidence="8">
    <location>
        <begin position="165"/>
        <end position="182"/>
    </location>
</feature>
<evidence type="ECO:0000256" key="3">
    <source>
        <dbReference type="ARBA" id="ARBA00022692"/>
    </source>
</evidence>
<sequence>MGIIELFLIAVGLSMDAFAVSVCKGLSMKKCTWRKASLVGAYFGVFQAGMPLAGYFLGVQFRDVITSVDHWIAFVLLGIIGGNMVREAFASGDCCQEAEEALDIRTMLGLAVATSIDALAVGVTFAFLKVNIVPAVCFIGVITFTLSVAGVKIGNIFGTKYQAKAELLGGIILILMGLKILLEHLGILELAG</sequence>
<comment type="caution">
    <text evidence="9">The sequence shown here is derived from an EMBL/GenBank/DDBJ whole genome shotgun (WGS) entry which is preliminary data.</text>
</comment>
<reference evidence="9 10" key="1">
    <citation type="submission" date="2019-12" db="EMBL/GenBank/DDBJ databases">
        <title>Sporaefaciens musculi gen. nov., sp. nov., a novel bacterium isolated from the caecum of an obese mouse.</title>
        <authorList>
            <person name="Rasmussen T.S."/>
            <person name="Streidl T."/>
            <person name="Hitch T.C.A."/>
            <person name="Wortmann E."/>
            <person name="Deptula P."/>
            <person name="Hansen M."/>
            <person name="Nielsen D.S."/>
            <person name="Clavel T."/>
            <person name="Vogensen F.K."/>
        </authorList>
    </citation>
    <scope>NUCLEOTIDE SEQUENCE [LARGE SCALE GENOMIC DNA]</scope>
    <source>
        <strain evidence="9 10">WCA-9-b2</strain>
    </source>
</reference>
<gene>
    <name evidence="8" type="primary">mntP</name>
    <name evidence="9" type="ORF">GN277_07435</name>
</gene>
<dbReference type="HAMAP" id="MF_01521">
    <property type="entry name" value="MntP_pump"/>
    <property type="match status" value="1"/>
</dbReference>
<evidence type="ECO:0000256" key="7">
    <source>
        <dbReference type="ARBA" id="ARBA00023211"/>
    </source>
</evidence>
<feature type="transmembrane region" description="Helical" evidence="8">
    <location>
        <begin position="6"/>
        <end position="26"/>
    </location>
</feature>
<dbReference type="PANTHER" id="PTHR35529">
    <property type="entry name" value="MANGANESE EFFLUX PUMP MNTP-RELATED"/>
    <property type="match status" value="1"/>
</dbReference>
<accession>A0A7X3SIB0</accession>
<evidence type="ECO:0000256" key="8">
    <source>
        <dbReference type="HAMAP-Rule" id="MF_01521"/>
    </source>
</evidence>
<comment type="function">
    <text evidence="8">Probably functions as a manganese efflux pump.</text>
</comment>
<evidence type="ECO:0000256" key="4">
    <source>
        <dbReference type="ARBA" id="ARBA00022989"/>
    </source>
</evidence>
<dbReference type="AlphaFoldDB" id="A0A7X3SIB0"/>
<comment type="similarity">
    <text evidence="8">Belongs to the MntP (TC 9.B.29) family.</text>
</comment>
<comment type="subcellular location">
    <subcellularLocation>
        <location evidence="8">Cell membrane</location>
        <topology evidence="8">Multi-pass membrane protein</topology>
    </subcellularLocation>
</comment>
<feature type="transmembrane region" description="Helical" evidence="8">
    <location>
        <begin position="132"/>
        <end position="153"/>
    </location>
</feature>
<dbReference type="EMBL" id="WUQX01000001">
    <property type="protein sequence ID" value="MXP75219.1"/>
    <property type="molecule type" value="Genomic_DNA"/>
</dbReference>
<feature type="transmembrane region" description="Helical" evidence="8">
    <location>
        <begin position="38"/>
        <end position="58"/>
    </location>
</feature>